<keyword evidence="5 6" id="KW-0472">Membrane</keyword>
<feature type="transmembrane region" description="Helical" evidence="6">
    <location>
        <begin position="224"/>
        <end position="244"/>
    </location>
</feature>
<sequence>MTAATDKRQSWWREFLRPNWVLLALFVVVFSYFAFTVLAPWQLGKDDQIVARNQQIEAAYDADPVPIYSAVDDRGAAKDGKEWTRVTLTGHYLADKEVLLRLRPVDSGPAYQSLVPFQTDDGSTFLVNRGWLPAGEANAVPDIPRAPQETTTIEGLVRKGEPKHESAPIDREGYTQVYSMNPEQVSELTDTKLGADYIQLSADKPGVLHPIPIPQLDRGNHLSYGYQWIAFGIMAPLGFGYLAWSEVRQRRSSTATRSATARDYAVSADTASGDAASSDAASHAPETTPGAPQRAAASPARRRHARYGGAKPDHYAKLRAQRNERF</sequence>
<feature type="region of interest" description="Disordered" evidence="7">
    <location>
        <begin position="253"/>
        <end position="326"/>
    </location>
</feature>
<evidence type="ECO:0000256" key="6">
    <source>
        <dbReference type="RuleBase" id="RU363076"/>
    </source>
</evidence>
<organism evidence="8 9">
    <name type="scientific">Corynebacterium massiliense DSM 45435</name>
    <dbReference type="NCBI Taxonomy" id="1121364"/>
    <lineage>
        <taxon>Bacteria</taxon>
        <taxon>Bacillati</taxon>
        <taxon>Actinomycetota</taxon>
        <taxon>Actinomycetes</taxon>
        <taxon>Mycobacteriales</taxon>
        <taxon>Corynebacteriaceae</taxon>
        <taxon>Corynebacterium</taxon>
    </lineage>
</organism>
<dbReference type="InterPro" id="IPR045214">
    <property type="entry name" value="Surf1/Surf4"/>
</dbReference>
<evidence type="ECO:0000256" key="3">
    <source>
        <dbReference type="ARBA" id="ARBA00022692"/>
    </source>
</evidence>
<keyword evidence="4 6" id="KW-1133">Transmembrane helix</keyword>
<evidence type="ECO:0000313" key="8">
    <source>
        <dbReference type="EMBL" id="WCZ32909.1"/>
    </source>
</evidence>
<evidence type="ECO:0000256" key="1">
    <source>
        <dbReference type="ARBA" id="ARBA00004370"/>
    </source>
</evidence>
<keyword evidence="6" id="KW-1003">Cell membrane</keyword>
<reference evidence="8 9" key="1">
    <citation type="submission" date="2020-10" db="EMBL/GenBank/DDBJ databases">
        <title>Complete genome sequence of Corynebacterium massiliense DSM 45435, type strain of Corynebacterium massiliense.</title>
        <authorList>
            <person name="Busche T."/>
            <person name="Kalinowski J."/>
            <person name="Ruckert C."/>
        </authorList>
    </citation>
    <scope>NUCLEOTIDE SEQUENCE [LARGE SCALE GENOMIC DNA]</scope>
    <source>
        <strain evidence="8 9">DSM 45435</strain>
    </source>
</reference>
<dbReference type="Pfam" id="PF02104">
    <property type="entry name" value="SURF1"/>
    <property type="match status" value="1"/>
</dbReference>
<evidence type="ECO:0000313" key="9">
    <source>
        <dbReference type="Proteomes" id="UP001220064"/>
    </source>
</evidence>
<dbReference type="PROSITE" id="PS50895">
    <property type="entry name" value="SURF1"/>
    <property type="match status" value="1"/>
</dbReference>
<dbReference type="Proteomes" id="UP001220064">
    <property type="component" value="Chromosome"/>
</dbReference>
<evidence type="ECO:0000256" key="5">
    <source>
        <dbReference type="ARBA" id="ARBA00023136"/>
    </source>
</evidence>
<gene>
    <name evidence="8" type="ORF">CMASS_07380</name>
</gene>
<dbReference type="InterPro" id="IPR002994">
    <property type="entry name" value="Surf1/Shy1"/>
</dbReference>
<accession>A0ABY7UAD3</accession>
<dbReference type="EMBL" id="CP063189">
    <property type="protein sequence ID" value="WCZ32909.1"/>
    <property type="molecule type" value="Genomic_DNA"/>
</dbReference>
<dbReference type="PANTHER" id="PTHR23427:SF2">
    <property type="entry name" value="SURFEIT LOCUS PROTEIN 1"/>
    <property type="match status" value="1"/>
</dbReference>
<protein>
    <recommendedName>
        <fullName evidence="6">SURF1-like protein</fullName>
    </recommendedName>
</protein>
<dbReference type="PANTHER" id="PTHR23427">
    <property type="entry name" value="SURFEIT LOCUS PROTEIN"/>
    <property type="match status" value="1"/>
</dbReference>
<evidence type="ECO:0000256" key="4">
    <source>
        <dbReference type="ARBA" id="ARBA00022989"/>
    </source>
</evidence>
<dbReference type="CDD" id="cd06662">
    <property type="entry name" value="SURF1"/>
    <property type="match status" value="1"/>
</dbReference>
<feature type="transmembrane region" description="Helical" evidence="6">
    <location>
        <begin position="20"/>
        <end position="43"/>
    </location>
</feature>
<feature type="compositionally biased region" description="Basic and acidic residues" evidence="7">
    <location>
        <begin position="311"/>
        <end position="326"/>
    </location>
</feature>
<dbReference type="RefSeq" id="WP_022862380.1">
    <property type="nucleotide sequence ID" value="NZ_ATVG01000001.1"/>
</dbReference>
<feature type="compositionally biased region" description="Low complexity" evidence="7">
    <location>
        <begin position="253"/>
        <end position="299"/>
    </location>
</feature>
<keyword evidence="9" id="KW-1185">Reference proteome</keyword>
<keyword evidence="3 6" id="KW-0812">Transmembrane</keyword>
<evidence type="ECO:0000256" key="2">
    <source>
        <dbReference type="ARBA" id="ARBA00007165"/>
    </source>
</evidence>
<comment type="subcellular location">
    <subcellularLocation>
        <location evidence="6">Cell membrane</location>
        <topology evidence="6">Multi-pass membrane protein</topology>
    </subcellularLocation>
    <subcellularLocation>
        <location evidence="1">Membrane</location>
    </subcellularLocation>
</comment>
<evidence type="ECO:0000256" key="7">
    <source>
        <dbReference type="SAM" id="MobiDB-lite"/>
    </source>
</evidence>
<name>A0ABY7UAD3_9CORY</name>
<comment type="similarity">
    <text evidence="2 6">Belongs to the SURF1 family.</text>
</comment>
<proteinExistence type="inferred from homology"/>